<dbReference type="STRING" id="199441.BkAM31D_21995"/>
<keyword evidence="7 8" id="KW-0472">Membrane</keyword>
<evidence type="ECO:0000256" key="8">
    <source>
        <dbReference type="SAM" id="Phobius"/>
    </source>
</evidence>
<evidence type="ECO:0000256" key="6">
    <source>
        <dbReference type="ARBA" id="ARBA00022989"/>
    </source>
</evidence>
<dbReference type="PANTHER" id="PTHR34975:SF2">
    <property type="entry name" value="SPORE GERMINATION PROTEIN A2"/>
    <property type="match status" value="1"/>
</dbReference>
<keyword evidence="4" id="KW-0309">Germination</keyword>
<dbReference type="Proteomes" id="UP000193006">
    <property type="component" value="Chromosome"/>
</dbReference>
<dbReference type="KEGG" id="bkw:BkAM31D_21995"/>
<proteinExistence type="inferred from homology"/>
<evidence type="ECO:0000313" key="10">
    <source>
        <dbReference type="Proteomes" id="UP000193006"/>
    </source>
</evidence>
<feature type="transmembrane region" description="Helical" evidence="8">
    <location>
        <begin position="41"/>
        <end position="61"/>
    </location>
</feature>
<feature type="transmembrane region" description="Helical" evidence="8">
    <location>
        <begin position="118"/>
        <end position="135"/>
    </location>
</feature>
<evidence type="ECO:0000256" key="7">
    <source>
        <dbReference type="ARBA" id="ARBA00023136"/>
    </source>
</evidence>
<dbReference type="AlphaFoldDB" id="A0A1X9MFT3"/>
<evidence type="ECO:0000256" key="2">
    <source>
        <dbReference type="ARBA" id="ARBA00007998"/>
    </source>
</evidence>
<organism evidence="9 10">
    <name type="scientific">Halalkalibacter krulwichiae</name>
    <dbReference type="NCBI Taxonomy" id="199441"/>
    <lineage>
        <taxon>Bacteria</taxon>
        <taxon>Bacillati</taxon>
        <taxon>Bacillota</taxon>
        <taxon>Bacilli</taxon>
        <taxon>Bacillales</taxon>
        <taxon>Bacillaceae</taxon>
        <taxon>Halalkalibacter</taxon>
    </lineage>
</organism>
<gene>
    <name evidence="9" type="primary">yndE_6</name>
    <name evidence="9" type="ORF">BkAM31D_21995</name>
</gene>
<feature type="transmembrane region" description="Helical" evidence="8">
    <location>
        <begin position="12"/>
        <end position="29"/>
    </location>
</feature>
<sequence length="372" mass="41613">MNNFKMSSSELSILMISFIFGVGILIMPRSVAQDVGTADGWISMILGGGVQIGIIFFCILIQRHFPGQNFFEFISTGKYGKWITLFISIQFLIFLVLVISFISRIIGLAVKMYLLDQTPIEVIVGSMLLLVFYAVSKGVQGIVHISLMFVPIILIVLMLGIVFNIGNVDLTIFVPVLSEGFYPVANGILPTVYSYMGVYILFFFLGRVKDNKFKAWPYYIGLVIVILIHTLYFVVEVAVFSLEPLKTITFPTIELAKEIEVPGGFFERIESLFLTIYIMSVFTTLTINAVLAQILIKDVILKKETVPWLSSAMAFFLFIITFIPNSMDEVAKVGDWSAYVASIATGSILLFGWIAVMRKKKQQSKTTHEAGM</sequence>
<evidence type="ECO:0000313" key="9">
    <source>
        <dbReference type="EMBL" id="ARK32309.1"/>
    </source>
</evidence>
<keyword evidence="6 8" id="KW-1133">Transmembrane helix</keyword>
<feature type="transmembrane region" description="Helical" evidence="8">
    <location>
        <begin position="183"/>
        <end position="204"/>
    </location>
</feature>
<dbReference type="GO" id="GO:0016020">
    <property type="term" value="C:membrane"/>
    <property type="evidence" value="ECO:0007669"/>
    <property type="project" value="UniProtKB-SubCell"/>
</dbReference>
<accession>A0A1X9MFT3</accession>
<evidence type="ECO:0000256" key="4">
    <source>
        <dbReference type="ARBA" id="ARBA00022544"/>
    </source>
</evidence>
<dbReference type="RefSeq" id="WP_066157081.1">
    <property type="nucleotide sequence ID" value="NZ_CP020814.1"/>
</dbReference>
<reference evidence="9 10" key="1">
    <citation type="submission" date="2017-04" db="EMBL/GenBank/DDBJ databases">
        <title>Bacillus krulwichiae AM31D Genome sequencing and assembly.</title>
        <authorList>
            <person name="Krulwich T.A."/>
            <person name="Anastor L."/>
            <person name="Ehrlich R."/>
            <person name="Ehrlich G.D."/>
            <person name="Janto B."/>
        </authorList>
    </citation>
    <scope>NUCLEOTIDE SEQUENCE [LARGE SCALE GENOMIC DNA]</scope>
    <source>
        <strain evidence="9 10">AM31D</strain>
    </source>
</reference>
<dbReference type="NCBIfam" id="TIGR00912">
    <property type="entry name" value="2A0309"/>
    <property type="match status" value="1"/>
</dbReference>
<feature type="transmembrane region" description="Helical" evidence="8">
    <location>
        <begin position="216"/>
        <end position="235"/>
    </location>
</feature>
<name>A0A1X9MFT3_9BACI</name>
<dbReference type="GO" id="GO:0009847">
    <property type="term" value="P:spore germination"/>
    <property type="evidence" value="ECO:0007669"/>
    <property type="project" value="InterPro"/>
</dbReference>
<keyword evidence="5 8" id="KW-0812">Transmembrane</keyword>
<dbReference type="Pfam" id="PF03845">
    <property type="entry name" value="Spore_permease"/>
    <property type="match status" value="1"/>
</dbReference>
<keyword evidence="3" id="KW-0813">Transport</keyword>
<feature type="transmembrane region" description="Helical" evidence="8">
    <location>
        <begin position="142"/>
        <end position="163"/>
    </location>
</feature>
<dbReference type="PANTHER" id="PTHR34975">
    <property type="entry name" value="SPORE GERMINATION PROTEIN A2"/>
    <property type="match status" value="1"/>
</dbReference>
<comment type="similarity">
    <text evidence="2">Belongs to the amino acid-polyamine-organocation (APC) superfamily. Spore germination protein (SGP) (TC 2.A.3.9) family.</text>
</comment>
<feature type="transmembrane region" description="Helical" evidence="8">
    <location>
        <begin position="82"/>
        <end position="106"/>
    </location>
</feature>
<feature type="transmembrane region" description="Helical" evidence="8">
    <location>
        <begin position="306"/>
        <end position="324"/>
    </location>
</feature>
<feature type="transmembrane region" description="Helical" evidence="8">
    <location>
        <begin position="336"/>
        <end position="356"/>
    </location>
</feature>
<evidence type="ECO:0000256" key="5">
    <source>
        <dbReference type="ARBA" id="ARBA00022692"/>
    </source>
</evidence>
<feature type="transmembrane region" description="Helical" evidence="8">
    <location>
        <begin position="272"/>
        <end position="294"/>
    </location>
</feature>
<evidence type="ECO:0000256" key="3">
    <source>
        <dbReference type="ARBA" id="ARBA00022448"/>
    </source>
</evidence>
<dbReference type="Gene3D" id="1.20.1740.10">
    <property type="entry name" value="Amino acid/polyamine transporter I"/>
    <property type="match status" value="1"/>
</dbReference>
<dbReference type="InterPro" id="IPR004761">
    <property type="entry name" value="Spore_GerAB"/>
</dbReference>
<keyword evidence="10" id="KW-1185">Reference proteome</keyword>
<comment type="subcellular location">
    <subcellularLocation>
        <location evidence="1">Membrane</location>
        <topology evidence="1">Multi-pass membrane protein</topology>
    </subcellularLocation>
</comment>
<protein>
    <submittedName>
        <fullName evidence="9">Spore germination protein YndE</fullName>
    </submittedName>
</protein>
<dbReference type="EMBL" id="CP020814">
    <property type="protein sequence ID" value="ARK32309.1"/>
    <property type="molecule type" value="Genomic_DNA"/>
</dbReference>
<evidence type="ECO:0000256" key="1">
    <source>
        <dbReference type="ARBA" id="ARBA00004141"/>
    </source>
</evidence>